<evidence type="ECO:0000256" key="1">
    <source>
        <dbReference type="ARBA" id="ARBA00004123"/>
    </source>
</evidence>
<comment type="subcellular location">
    <subcellularLocation>
        <location evidence="1">Nucleus</location>
    </subcellularLocation>
</comment>
<protein>
    <submittedName>
        <fullName evidence="5">Uncharacterized protein</fullName>
    </submittedName>
</protein>
<evidence type="ECO:0000313" key="5">
    <source>
        <dbReference type="EMBL" id="KAJ9585256.1"/>
    </source>
</evidence>
<feature type="compositionally biased region" description="Basic residues" evidence="4">
    <location>
        <begin position="14"/>
        <end position="23"/>
    </location>
</feature>
<evidence type="ECO:0000256" key="2">
    <source>
        <dbReference type="ARBA" id="ARBA00007643"/>
    </source>
</evidence>
<keyword evidence="3" id="KW-0539">Nucleus</keyword>
<gene>
    <name evidence="5" type="ORF">L9F63_002956</name>
</gene>
<dbReference type="EMBL" id="JASPKZ010007289">
    <property type="protein sequence ID" value="KAJ9585256.1"/>
    <property type="molecule type" value="Genomic_DNA"/>
</dbReference>
<dbReference type="PANTHER" id="PTHR13486:SF2">
    <property type="entry name" value="SPLICING FACTOR C9ORF78"/>
    <property type="match status" value="1"/>
</dbReference>
<sequence length="209" mass="23591">MADIPEETTEKVTFKKKTKKQFRKPISPKDSDDSEEEIDSDDVSSKLQEMKNLQKLRKRQHGVSIVSLALGKKVTQDDEVLVSDPFKLKTGGMVHMKALKSGKIKRVDDAYDTGIGTQFSAETNKRDEDEEMMKYIEEQLSKRKGNMNEDEEGNTGEDMKYCSPEEAALRAMLSNQMLSGIPEVDLGIDAKIRNIEATEEAKLKYFGTT</sequence>
<dbReference type="Proteomes" id="UP001233999">
    <property type="component" value="Unassembled WGS sequence"/>
</dbReference>
<dbReference type="AlphaFoldDB" id="A0AAD7ZRN8"/>
<evidence type="ECO:0000256" key="3">
    <source>
        <dbReference type="ARBA" id="ARBA00023242"/>
    </source>
</evidence>
<feature type="compositionally biased region" description="Acidic residues" evidence="4">
    <location>
        <begin position="32"/>
        <end position="42"/>
    </location>
</feature>
<feature type="region of interest" description="Disordered" evidence="4">
    <location>
        <begin position="1"/>
        <end position="44"/>
    </location>
</feature>
<comment type="similarity">
    <text evidence="2">Belongs to the TLS1 family.</text>
</comment>
<proteinExistence type="inferred from homology"/>
<keyword evidence="6" id="KW-1185">Reference proteome</keyword>
<evidence type="ECO:0000313" key="6">
    <source>
        <dbReference type="Proteomes" id="UP001233999"/>
    </source>
</evidence>
<dbReference type="PANTHER" id="PTHR13486">
    <property type="entry name" value="TELOMERE LENGTH AND SILENCING PROTEIN 1 TLS1 FAMILY MEMBER"/>
    <property type="match status" value="1"/>
</dbReference>
<name>A0AAD7ZRN8_DIPPU</name>
<dbReference type="GO" id="GO:0000398">
    <property type="term" value="P:mRNA splicing, via spliceosome"/>
    <property type="evidence" value="ECO:0007669"/>
    <property type="project" value="TreeGrafter"/>
</dbReference>
<comment type="caution">
    <text evidence="5">The sequence shown here is derived from an EMBL/GenBank/DDBJ whole genome shotgun (WGS) entry which is preliminary data.</text>
</comment>
<evidence type="ECO:0000256" key="4">
    <source>
        <dbReference type="SAM" id="MobiDB-lite"/>
    </source>
</evidence>
<organism evidence="5 6">
    <name type="scientific">Diploptera punctata</name>
    <name type="common">Pacific beetle cockroach</name>
    <dbReference type="NCBI Taxonomy" id="6984"/>
    <lineage>
        <taxon>Eukaryota</taxon>
        <taxon>Metazoa</taxon>
        <taxon>Ecdysozoa</taxon>
        <taxon>Arthropoda</taxon>
        <taxon>Hexapoda</taxon>
        <taxon>Insecta</taxon>
        <taxon>Pterygota</taxon>
        <taxon>Neoptera</taxon>
        <taxon>Polyneoptera</taxon>
        <taxon>Dictyoptera</taxon>
        <taxon>Blattodea</taxon>
        <taxon>Blaberoidea</taxon>
        <taxon>Blaberidae</taxon>
        <taxon>Diplopterinae</taxon>
        <taxon>Diploptera</taxon>
    </lineage>
</organism>
<accession>A0AAD7ZRN8</accession>
<dbReference type="InterPro" id="IPR010756">
    <property type="entry name" value="Tls1-like"/>
</dbReference>
<reference evidence="5" key="1">
    <citation type="journal article" date="2023" name="IScience">
        <title>Live-bearing cockroach genome reveals convergent evolutionary mechanisms linked to viviparity in insects and beyond.</title>
        <authorList>
            <person name="Fouks B."/>
            <person name="Harrison M.C."/>
            <person name="Mikhailova A.A."/>
            <person name="Marchal E."/>
            <person name="English S."/>
            <person name="Carruthers M."/>
            <person name="Jennings E.C."/>
            <person name="Chiamaka E.L."/>
            <person name="Frigard R.A."/>
            <person name="Pippel M."/>
            <person name="Attardo G.M."/>
            <person name="Benoit J.B."/>
            <person name="Bornberg-Bauer E."/>
            <person name="Tobe S.S."/>
        </authorList>
    </citation>
    <scope>NUCLEOTIDE SEQUENCE</scope>
    <source>
        <strain evidence="5">Stay&amp;Tobe</strain>
    </source>
</reference>
<reference evidence="5" key="2">
    <citation type="submission" date="2023-05" db="EMBL/GenBank/DDBJ databases">
        <authorList>
            <person name="Fouks B."/>
        </authorList>
    </citation>
    <scope>NUCLEOTIDE SEQUENCE</scope>
    <source>
        <strain evidence="5">Stay&amp;Tobe</strain>
        <tissue evidence="5">Testes</tissue>
    </source>
</reference>
<dbReference type="GO" id="GO:0005681">
    <property type="term" value="C:spliceosomal complex"/>
    <property type="evidence" value="ECO:0007669"/>
    <property type="project" value="TreeGrafter"/>
</dbReference>
<dbReference type="Pfam" id="PF07052">
    <property type="entry name" value="Hep_59"/>
    <property type="match status" value="1"/>
</dbReference>